<protein>
    <submittedName>
        <fullName evidence="2">Uncharacterized protein</fullName>
    </submittedName>
</protein>
<evidence type="ECO:0000313" key="2">
    <source>
        <dbReference type="EMBL" id="GIF80562.1"/>
    </source>
</evidence>
<name>A0A8J3NGQ7_9ACTN</name>
<reference evidence="2 3" key="1">
    <citation type="submission" date="2021-01" db="EMBL/GenBank/DDBJ databases">
        <title>Whole genome shotgun sequence of Catellatospora bangladeshensis NBRC 107357.</title>
        <authorList>
            <person name="Komaki H."/>
            <person name="Tamura T."/>
        </authorList>
    </citation>
    <scope>NUCLEOTIDE SEQUENCE [LARGE SCALE GENOMIC DNA]</scope>
    <source>
        <strain evidence="2 3">NBRC 107357</strain>
    </source>
</reference>
<comment type="caution">
    <text evidence="2">The sequence shown here is derived from an EMBL/GenBank/DDBJ whole genome shotgun (WGS) entry which is preliminary data.</text>
</comment>
<keyword evidence="3" id="KW-1185">Reference proteome</keyword>
<evidence type="ECO:0000256" key="1">
    <source>
        <dbReference type="SAM" id="SignalP"/>
    </source>
</evidence>
<keyword evidence="1" id="KW-0732">Signal</keyword>
<dbReference type="AlphaFoldDB" id="A0A8J3NGQ7"/>
<organism evidence="2 3">
    <name type="scientific">Catellatospora bangladeshensis</name>
    <dbReference type="NCBI Taxonomy" id="310355"/>
    <lineage>
        <taxon>Bacteria</taxon>
        <taxon>Bacillati</taxon>
        <taxon>Actinomycetota</taxon>
        <taxon>Actinomycetes</taxon>
        <taxon>Micromonosporales</taxon>
        <taxon>Micromonosporaceae</taxon>
        <taxon>Catellatospora</taxon>
    </lineage>
</organism>
<sequence length="288" mass="28604">MQARATRGRLTRVALAAGMLLSAAAVSQLALAAPATAVTGLTRQTSTGPSNSAAKTQNKACPAGTVALGGGGLVTGATGQVGMDFMLPLTGGTAWSVTGREDATGTGSNWSLTTTVLCAPAPAGYAVVSGSSAWASPSSNWHQVSCPLGQVALGVGGAVNGASISELLLQDLRIDGSSVTVGGSEAEGGFAATWQVQARAICADQPAGYERLLADSAYSSTSTQTVSVRCTPGRTVHGVGAEVVGGEGQVRLTAAHASSTTEVTVSAAEDETGYTGNWKVRAFAICAN</sequence>
<accession>A0A8J3NGQ7</accession>
<gene>
    <name evidence="2" type="ORF">Cba03nite_19110</name>
</gene>
<evidence type="ECO:0000313" key="3">
    <source>
        <dbReference type="Proteomes" id="UP000601223"/>
    </source>
</evidence>
<feature type="signal peptide" evidence="1">
    <location>
        <begin position="1"/>
        <end position="32"/>
    </location>
</feature>
<proteinExistence type="predicted"/>
<dbReference type="Proteomes" id="UP000601223">
    <property type="component" value="Unassembled WGS sequence"/>
</dbReference>
<dbReference type="EMBL" id="BONF01000010">
    <property type="protein sequence ID" value="GIF80562.1"/>
    <property type="molecule type" value="Genomic_DNA"/>
</dbReference>
<dbReference type="RefSeq" id="WP_203744319.1">
    <property type="nucleotide sequence ID" value="NZ_BONF01000010.1"/>
</dbReference>
<feature type="chain" id="PRO_5035247832" evidence="1">
    <location>
        <begin position="33"/>
        <end position="288"/>
    </location>
</feature>